<evidence type="ECO:0000313" key="10">
    <source>
        <dbReference type="EMBL" id="BBF82103.1"/>
    </source>
</evidence>
<dbReference type="SUPFAM" id="SSF64182">
    <property type="entry name" value="DHH phosphoesterases"/>
    <property type="match status" value="1"/>
</dbReference>
<gene>
    <name evidence="10" type="ORF">EM6_2727</name>
</gene>
<feature type="domain" description="RecJ OB" evidence="9">
    <location>
        <begin position="507"/>
        <end position="615"/>
    </location>
</feature>
<evidence type="ECO:0000259" key="8">
    <source>
        <dbReference type="Pfam" id="PF02272"/>
    </source>
</evidence>
<dbReference type="Pfam" id="PF01368">
    <property type="entry name" value="DHH"/>
    <property type="match status" value="1"/>
</dbReference>
<dbReference type="InterPro" id="IPR003156">
    <property type="entry name" value="DHHA1_dom"/>
</dbReference>
<dbReference type="GO" id="GO:0003676">
    <property type="term" value="F:nucleic acid binding"/>
    <property type="evidence" value="ECO:0007669"/>
    <property type="project" value="InterPro"/>
</dbReference>
<organism evidence="10 11">
    <name type="scientific">Asticcacaulis excentricus</name>
    <dbReference type="NCBI Taxonomy" id="78587"/>
    <lineage>
        <taxon>Bacteria</taxon>
        <taxon>Pseudomonadati</taxon>
        <taxon>Pseudomonadota</taxon>
        <taxon>Alphaproteobacteria</taxon>
        <taxon>Caulobacterales</taxon>
        <taxon>Caulobacteraceae</taxon>
        <taxon>Asticcacaulis</taxon>
    </lineage>
</organism>
<dbReference type="Gene3D" id="3.90.1640.30">
    <property type="match status" value="1"/>
</dbReference>
<evidence type="ECO:0000259" key="9">
    <source>
        <dbReference type="Pfam" id="PF17768"/>
    </source>
</evidence>
<feature type="domain" description="DDH" evidence="7">
    <location>
        <begin position="114"/>
        <end position="270"/>
    </location>
</feature>
<dbReference type="OrthoDB" id="9809852at2"/>
<dbReference type="Pfam" id="PF02272">
    <property type="entry name" value="DHHA1"/>
    <property type="match status" value="1"/>
</dbReference>
<dbReference type="NCBIfam" id="TIGR00644">
    <property type="entry name" value="recJ"/>
    <property type="match status" value="1"/>
</dbReference>
<reference evidence="11" key="2">
    <citation type="journal article" date="2017" name="Plant Physiol. Biochem.">
        <title>Differential oxidative and antioxidative response of duckweed Lemna minor toward plant growth promoting/inhibiting bacteria.</title>
        <authorList>
            <person name="Ishizawa H."/>
            <person name="Kuroda M."/>
            <person name="Morikawa M."/>
            <person name="Ike M."/>
        </authorList>
    </citation>
    <scope>NUCLEOTIDE SEQUENCE [LARGE SCALE GENOMIC DNA]</scope>
    <source>
        <strain evidence="11">M6</strain>
    </source>
</reference>
<evidence type="ECO:0000256" key="1">
    <source>
        <dbReference type="ARBA" id="ARBA00005915"/>
    </source>
</evidence>
<evidence type="ECO:0000259" key="7">
    <source>
        <dbReference type="Pfam" id="PF01368"/>
    </source>
</evidence>
<dbReference type="Gene3D" id="3.10.310.30">
    <property type="match status" value="1"/>
</dbReference>
<dbReference type="AlphaFoldDB" id="A0A3G9G9W9"/>
<evidence type="ECO:0000256" key="2">
    <source>
        <dbReference type="ARBA" id="ARBA00019841"/>
    </source>
</evidence>
<dbReference type="InterPro" id="IPR051673">
    <property type="entry name" value="SSDNA_exonuclease_RecJ"/>
</dbReference>
<sequence>MPDDPARQNLTDLPPFLGVETSVTGRLWVDRRDSQRVGAHELRLITQQIALKGLMEEAFVEPVARSIAARGVTSDGLDDYLRPTLKALFPDPDGFMDMPQAVAAILDALQARQKIYVFADYDVDGATSAAQLVRWFRHMGHELSVYVPDRMLEGYGPSEKAFDRLKAEGADLVITVDCGASAHRALDYAARIGLEVVVIDHHIMREDPPRCRAVVNPNRPGCTSAQGNLAAAGVVFVVLAALNREAEKRGLFAERPRPDLTQWLDLAALGAICDVTALSGFNRALASQGLKVMSRLNNPGIRALMQVAGGEPKDAATALGVFHSGFVLGPRINAGGRIGRADLGVRLLSTDDAGEAAALAQELDELNKTRRDVEAAVQEQALALADAKGLVTAEDHVIIVAHEDWHPGVIGIVAGRLRERWHKPVIVIGIDPVTGIGKGSGRSQAGINLGQAVTAAFESGLLLSGGGHAMAAGLSIEAARIPELRVFLNAHIANATVEADRKDRLEIDAALSAATCTRALLERFEIMAPFGQGNPEPMFVLPGMRVGYASALKGGHVRCDLIDEGGKRLKAIAWRAQDTAVGAALLNPVGTIHVAGRLKPDDYMGRKGVQFEIEDIAHIFTS</sequence>
<dbReference type="InterPro" id="IPR038763">
    <property type="entry name" value="DHH_sf"/>
</dbReference>
<evidence type="ECO:0000256" key="5">
    <source>
        <dbReference type="ARBA" id="ARBA00022839"/>
    </source>
</evidence>
<reference evidence="11" key="1">
    <citation type="journal article" date="2017" name="Biotechnol. Biofuels">
        <title>Evaluation of environmental bacterial communities as a factor affecting the growth of duckweed Lemna minor.</title>
        <authorList>
            <person name="Ishizawa H."/>
            <person name="Kuroda M."/>
            <person name="Morikawa M."/>
            <person name="Ike M."/>
        </authorList>
    </citation>
    <scope>NUCLEOTIDE SEQUENCE [LARGE SCALE GENOMIC DNA]</scope>
    <source>
        <strain evidence="11">M6</strain>
    </source>
</reference>
<dbReference type="GO" id="GO:0006281">
    <property type="term" value="P:DNA repair"/>
    <property type="evidence" value="ECO:0007669"/>
    <property type="project" value="InterPro"/>
</dbReference>
<feature type="domain" description="DHHA1" evidence="8">
    <location>
        <begin position="397"/>
        <end position="492"/>
    </location>
</feature>
<evidence type="ECO:0000256" key="6">
    <source>
        <dbReference type="SAM" id="Coils"/>
    </source>
</evidence>
<keyword evidence="4 10" id="KW-0378">Hydrolase</keyword>
<keyword evidence="6" id="KW-0175">Coiled coil</keyword>
<dbReference type="InterPro" id="IPR001667">
    <property type="entry name" value="DDH_dom"/>
</dbReference>
<dbReference type="GO" id="GO:0006310">
    <property type="term" value="P:DNA recombination"/>
    <property type="evidence" value="ECO:0007669"/>
    <property type="project" value="InterPro"/>
</dbReference>
<accession>A0A3G9G9W9</accession>
<proteinExistence type="inferred from homology"/>
<dbReference type="InterPro" id="IPR041122">
    <property type="entry name" value="RecJ_OB"/>
</dbReference>
<dbReference type="InterPro" id="IPR004610">
    <property type="entry name" value="RecJ"/>
</dbReference>
<evidence type="ECO:0000313" key="11">
    <source>
        <dbReference type="Proteomes" id="UP000278756"/>
    </source>
</evidence>
<dbReference type="EMBL" id="AP018828">
    <property type="protein sequence ID" value="BBF82103.1"/>
    <property type="molecule type" value="Genomic_DNA"/>
</dbReference>
<keyword evidence="3" id="KW-0540">Nuclease</keyword>
<dbReference type="RefSeq" id="WP_126423716.1">
    <property type="nucleotide sequence ID" value="NZ_AP018828.1"/>
</dbReference>
<evidence type="ECO:0000256" key="3">
    <source>
        <dbReference type="ARBA" id="ARBA00022722"/>
    </source>
</evidence>
<feature type="coiled-coil region" evidence="6">
    <location>
        <begin position="356"/>
        <end position="383"/>
    </location>
</feature>
<protein>
    <recommendedName>
        <fullName evidence="2">Single-stranded-DNA-specific exonuclease RecJ</fullName>
    </recommendedName>
</protein>
<dbReference type="GO" id="GO:0008409">
    <property type="term" value="F:5'-3' exonuclease activity"/>
    <property type="evidence" value="ECO:0007669"/>
    <property type="project" value="InterPro"/>
</dbReference>
<keyword evidence="5 10" id="KW-0269">Exonuclease</keyword>
<comment type="similarity">
    <text evidence="1">Belongs to the RecJ family.</text>
</comment>
<dbReference type="PANTHER" id="PTHR30255:SF2">
    <property type="entry name" value="SINGLE-STRANDED-DNA-SPECIFIC EXONUCLEASE RECJ"/>
    <property type="match status" value="1"/>
</dbReference>
<dbReference type="Proteomes" id="UP000278756">
    <property type="component" value="Chromosome 2"/>
</dbReference>
<evidence type="ECO:0000256" key="4">
    <source>
        <dbReference type="ARBA" id="ARBA00022801"/>
    </source>
</evidence>
<dbReference type="Pfam" id="PF17768">
    <property type="entry name" value="RecJ_OB"/>
    <property type="match status" value="1"/>
</dbReference>
<dbReference type="PANTHER" id="PTHR30255">
    <property type="entry name" value="SINGLE-STRANDED-DNA-SPECIFIC EXONUCLEASE RECJ"/>
    <property type="match status" value="1"/>
</dbReference>
<name>A0A3G9G9W9_9CAUL</name>